<sequence>STFFFHFHLLFIETLFISVSYHENIKGAKILFDFNFSLYCYFSFFSVNREPWPNQSRRRKRSLLVNQLQMSSSSEIFISSTLTLFSFQEL</sequence>
<dbReference type="EMBL" id="LS974625">
    <property type="protein sequence ID" value="CAG7862748.1"/>
    <property type="molecule type" value="Genomic_DNA"/>
</dbReference>
<accession>A0A8D9CX28</accession>
<dbReference type="AlphaFoldDB" id="A0A8D9CX28"/>
<evidence type="ECO:0000313" key="2">
    <source>
        <dbReference type="Proteomes" id="UP000694005"/>
    </source>
</evidence>
<organism evidence="1 2">
    <name type="scientific">Brassica campestris</name>
    <name type="common">Field mustard</name>
    <dbReference type="NCBI Taxonomy" id="3711"/>
    <lineage>
        <taxon>Eukaryota</taxon>
        <taxon>Viridiplantae</taxon>
        <taxon>Streptophyta</taxon>
        <taxon>Embryophyta</taxon>
        <taxon>Tracheophyta</taxon>
        <taxon>Spermatophyta</taxon>
        <taxon>Magnoliopsida</taxon>
        <taxon>eudicotyledons</taxon>
        <taxon>Gunneridae</taxon>
        <taxon>Pentapetalae</taxon>
        <taxon>rosids</taxon>
        <taxon>malvids</taxon>
        <taxon>Brassicales</taxon>
        <taxon>Brassicaceae</taxon>
        <taxon>Brassiceae</taxon>
        <taxon>Brassica</taxon>
    </lineage>
</organism>
<gene>
    <name evidence="1" type="ORF">BRAPAZ1V2_A09P32150.2</name>
</gene>
<protein>
    <submittedName>
        <fullName evidence="1">Uncharacterized protein</fullName>
    </submittedName>
</protein>
<proteinExistence type="predicted"/>
<name>A0A8D9CX28_BRACM</name>
<feature type="non-terminal residue" evidence="1">
    <location>
        <position position="1"/>
    </location>
</feature>
<reference evidence="1 2" key="1">
    <citation type="submission" date="2021-07" db="EMBL/GenBank/DDBJ databases">
        <authorList>
            <consortium name="Genoscope - CEA"/>
            <person name="William W."/>
        </authorList>
    </citation>
    <scope>NUCLEOTIDE SEQUENCE [LARGE SCALE GENOMIC DNA]</scope>
</reference>
<dbReference type="Gramene" id="A09p32150.2_BraZ1">
    <property type="protein sequence ID" value="A09p32150.2_BraZ1.CDS.1"/>
    <property type="gene ID" value="A09g32150.2_BraZ1"/>
</dbReference>
<dbReference type="Proteomes" id="UP000694005">
    <property type="component" value="Chromosome A09"/>
</dbReference>
<evidence type="ECO:0000313" key="1">
    <source>
        <dbReference type="EMBL" id="CAG7862748.1"/>
    </source>
</evidence>